<comment type="caution">
    <text evidence="2">The sequence shown here is derived from an EMBL/GenBank/DDBJ whole genome shotgun (WGS) entry which is preliminary data.</text>
</comment>
<dbReference type="InterPro" id="IPR041413">
    <property type="entry name" value="MLTR_LBD"/>
</dbReference>
<dbReference type="RefSeq" id="WP_119556687.1">
    <property type="nucleotide sequence ID" value="NZ_QXMN01000037.1"/>
</dbReference>
<dbReference type="Proteomes" id="UP000265619">
    <property type="component" value="Unassembled WGS sequence"/>
</dbReference>
<evidence type="ECO:0000313" key="2">
    <source>
        <dbReference type="EMBL" id="RIX75987.1"/>
    </source>
</evidence>
<keyword evidence="3" id="KW-1185">Reference proteome</keyword>
<sequence length="283" mass="30799">MNTPRTHSSKAAALPGARDPFGAHLRHWRTHRRLSQLDLAQEAEVSTRHLSYVETGRAAPSREMVLRLAERLEVPLRERNALLVAAGFAPMYRQRSLDDPAMASARRAIDLVLKGHEPFPALAVDRHWNLVAHNALVPLLMEGCAPELLQAPINVLRLSLHPQGVAPRIANLAQWRTHLLERLQQQIAATGDTVLQALHDELEGYPAPAVSHDAPLLDTALSAVAVPFQVVMPSGVLSFISTITIFGTPVDVTLQELAVESFFPADEQTAAALTALAAQQAKG</sequence>
<protein>
    <submittedName>
        <fullName evidence="2">XRE family transcriptional regulator</fullName>
    </submittedName>
</protein>
<dbReference type="InterPro" id="IPR001387">
    <property type="entry name" value="Cro/C1-type_HTH"/>
</dbReference>
<dbReference type="Gene3D" id="1.10.260.40">
    <property type="entry name" value="lambda repressor-like DNA-binding domains"/>
    <property type="match status" value="1"/>
</dbReference>
<name>A0A9X8D163_9BURK</name>
<dbReference type="OrthoDB" id="2959414at2"/>
<dbReference type="SMART" id="SM00530">
    <property type="entry name" value="HTH_XRE"/>
    <property type="match status" value="1"/>
</dbReference>
<dbReference type="GO" id="GO:0003677">
    <property type="term" value="F:DNA binding"/>
    <property type="evidence" value="ECO:0007669"/>
    <property type="project" value="InterPro"/>
</dbReference>
<dbReference type="PANTHER" id="PTHR35010:SF4">
    <property type="entry name" value="BLL5781 PROTEIN"/>
    <property type="match status" value="1"/>
</dbReference>
<dbReference type="Pfam" id="PF13560">
    <property type="entry name" value="HTH_31"/>
    <property type="match status" value="1"/>
</dbReference>
<dbReference type="PANTHER" id="PTHR35010">
    <property type="entry name" value="BLL4672 PROTEIN-RELATED"/>
    <property type="match status" value="1"/>
</dbReference>
<dbReference type="Gene3D" id="3.30.450.180">
    <property type="match status" value="1"/>
</dbReference>
<dbReference type="SUPFAM" id="SSF47413">
    <property type="entry name" value="lambda repressor-like DNA-binding domains"/>
    <property type="match status" value="1"/>
</dbReference>
<dbReference type="PROSITE" id="PS50943">
    <property type="entry name" value="HTH_CROC1"/>
    <property type="match status" value="1"/>
</dbReference>
<dbReference type="Pfam" id="PF17765">
    <property type="entry name" value="MLTR_LBD"/>
    <property type="match status" value="1"/>
</dbReference>
<dbReference type="EMBL" id="QXMN01000037">
    <property type="protein sequence ID" value="RIX75987.1"/>
    <property type="molecule type" value="Genomic_DNA"/>
</dbReference>
<evidence type="ECO:0000313" key="3">
    <source>
        <dbReference type="Proteomes" id="UP000265619"/>
    </source>
</evidence>
<organism evidence="2 3">
    <name type="scientific">Acidovorax cavernicola</name>
    <dbReference type="NCBI Taxonomy" id="1675792"/>
    <lineage>
        <taxon>Bacteria</taxon>
        <taxon>Pseudomonadati</taxon>
        <taxon>Pseudomonadota</taxon>
        <taxon>Betaproteobacteria</taxon>
        <taxon>Burkholderiales</taxon>
        <taxon>Comamonadaceae</taxon>
        <taxon>Acidovorax</taxon>
    </lineage>
</organism>
<dbReference type="CDD" id="cd00093">
    <property type="entry name" value="HTH_XRE"/>
    <property type="match status" value="1"/>
</dbReference>
<gene>
    <name evidence="2" type="ORF">D3H34_23645</name>
</gene>
<proteinExistence type="predicted"/>
<reference evidence="2 3" key="1">
    <citation type="submission" date="2018-09" db="EMBL/GenBank/DDBJ databases">
        <title>Acidovorax cavernicola nov. sp. isolated from Gruta de las Maravillas (Aracena, Spain).</title>
        <authorList>
            <person name="Jurado V."/>
            <person name="Gutierrez-Patricio S."/>
            <person name="Gonzalez-Pimentel J.L."/>
            <person name="Miller A.Z."/>
            <person name="Laiz L."/>
            <person name="Saiz-Jimenez C."/>
        </authorList>
    </citation>
    <scope>NUCLEOTIDE SEQUENCE [LARGE SCALE GENOMIC DNA]</scope>
    <source>
        <strain evidence="2 3">1011MAR4D40.2</strain>
    </source>
</reference>
<dbReference type="InterPro" id="IPR010982">
    <property type="entry name" value="Lambda_DNA-bd_dom_sf"/>
</dbReference>
<accession>A0A9X8D163</accession>
<feature type="domain" description="HTH cro/C1-type" evidence="1">
    <location>
        <begin position="25"/>
        <end position="79"/>
    </location>
</feature>
<evidence type="ECO:0000259" key="1">
    <source>
        <dbReference type="PROSITE" id="PS50943"/>
    </source>
</evidence>
<dbReference type="AlphaFoldDB" id="A0A9X8D163"/>